<comment type="subcellular location">
    <subcellularLocation>
        <location evidence="13">Cytoplasm</location>
    </subcellularLocation>
</comment>
<feature type="domain" description="MTTase N-terminal" evidence="15">
    <location>
        <begin position="29"/>
        <end position="147"/>
    </location>
</feature>
<dbReference type="SFLD" id="SFLDG01061">
    <property type="entry name" value="methylthiotransferase"/>
    <property type="match status" value="1"/>
</dbReference>
<evidence type="ECO:0000259" key="14">
    <source>
        <dbReference type="PROSITE" id="PS50926"/>
    </source>
</evidence>
<dbReference type="SFLD" id="SFLDF00273">
    <property type="entry name" value="(dimethylallyl)adenosine_tRNA"/>
    <property type="match status" value="1"/>
</dbReference>
<dbReference type="PROSITE" id="PS01278">
    <property type="entry name" value="MTTASE_RADICAL"/>
    <property type="match status" value="1"/>
</dbReference>
<evidence type="ECO:0000313" key="17">
    <source>
        <dbReference type="EMBL" id="MCI5754693.1"/>
    </source>
</evidence>
<sequence length="472" mass="53334">MTENILNTPAGRFVLEHSLAYEAEHGHKPGVYIKTFGCQQNEADSERLAGMAVVMGYEFTDTPENAGLVIFNTCAVREHAELKALSLTGQIKHIKAANPELIVCVCGCMVAQEHRLNDIKNRYPYVDFLFGTGTPEKLPEYLAEAIKTGKRSFYPDPSAMPVIPEGLPVRRESRFRAWVSIMYGCNNFCTYCVVPYVRGRERSRRREEILAEVRGLVDDGCREITLLGQNVNSYGRGLYDDYSFADLLEDICKIKGEYFIRFMTSHPKDASHKLIDVIAAHCSDDSRPKIVKQFHLPLQAGSDRVLKAMNRHYGSESYLALIGYMREKIPDIALSTDIIVGFPGETEEDFADTLSMLEKVRFDAFFSFIYSPRKGTPAAEMEQIPDAVKNDRFRRLLEVQNRISLEKNREYVGRTERVLVEGVSKTDPGMMTGRNEKNRLVHFPGDVSLTGTFANVRITAADTYSLRGELVF</sequence>
<evidence type="ECO:0000256" key="9">
    <source>
        <dbReference type="ARBA" id="ARBA00033765"/>
    </source>
</evidence>
<dbReference type="NCBIfam" id="TIGR01574">
    <property type="entry name" value="miaB-methiolase"/>
    <property type="match status" value="1"/>
</dbReference>
<dbReference type="InterPro" id="IPR005839">
    <property type="entry name" value="Methylthiotransferase"/>
</dbReference>
<dbReference type="SFLD" id="SFLDS00029">
    <property type="entry name" value="Radical_SAM"/>
    <property type="match status" value="1"/>
</dbReference>
<feature type="domain" description="Radical SAM core" evidence="16">
    <location>
        <begin position="171"/>
        <end position="406"/>
    </location>
</feature>
<dbReference type="Gene3D" id="3.40.50.12160">
    <property type="entry name" value="Methylthiotransferase, N-terminal domain"/>
    <property type="match status" value="1"/>
</dbReference>
<organism evidence="17 18">
    <name type="scientific">Candidatus Colimorpha enterica</name>
    <dbReference type="NCBI Taxonomy" id="3083063"/>
    <lineage>
        <taxon>Bacteria</taxon>
        <taxon>Pseudomonadati</taxon>
        <taxon>Bacteroidota</taxon>
        <taxon>Bacteroidia</taxon>
        <taxon>Bacteroidales</taxon>
        <taxon>Candidatus Colimorpha</taxon>
    </lineage>
</organism>
<name>A0AAE3FF31_9BACT</name>
<dbReference type="FunFam" id="3.80.30.20:FF:000001">
    <property type="entry name" value="tRNA-2-methylthio-N(6)-dimethylallyladenosine synthase 2"/>
    <property type="match status" value="1"/>
</dbReference>
<dbReference type="GO" id="GO:0005829">
    <property type="term" value="C:cytosol"/>
    <property type="evidence" value="ECO:0007669"/>
    <property type="project" value="TreeGrafter"/>
</dbReference>
<dbReference type="CDD" id="cd01335">
    <property type="entry name" value="Radical_SAM"/>
    <property type="match status" value="1"/>
</dbReference>
<dbReference type="Gene3D" id="3.80.30.20">
    <property type="entry name" value="tm_1862 like domain"/>
    <property type="match status" value="1"/>
</dbReference>
<dbReference type="PROSITE" id="PS51449">
    <property type="entry name" value="MTTASE_N"/>
    <property type="match status" value="1"/>
</dbReference>
<dbReference type="NCBIfam" id="TIGR00089">
    <property type="entry name" value="MiaB/RimO family radical SAM methylthiotransferase"/>
    <property type="match status" value="1"/>
</dbReference>
<keyword evidence="3 13" id="KW-0963">Cytoplasm</keyword>
<keyword evidence="2 13" id="KW-0004">4Fe-4S</keyword>
<comment type="subunit">
    <text evidence="13">Monomer.</text>
</comment>
<keyword evidence="5 13" id="KW-0949">S-adenosyl-L-methionine</keyword>
<comment type="function">
    <text evidence="1 13">Catalyzes the methylthiolation of N6-(dimethylallyl)adenosine (i(6)A), leading to the formation of 2-methylthio-N6-(dimethylallyl)adenosine (ms(2)i(6)A) at position 37 in tRNAs that read codons beginning with uridine.</text>
</comment>
<evidence type="ECO:0000256" key="10">
    <source>
        <dbReference type="ARBA" id="ARBA00068570"/>
    </source>
</evidence>
<feature type="binding site" evidence="13">
    <location>
        <position position="108"/>
    </location>
    <ligand>
        <name>[4Fe-4S] cluster</name>
        <dbReference type="ChEBI" id="CHEBI:49883"/>
        <label>1</label>
    </ligand>
</feature>
<dbReference type="EC" id="2.8.4.3" evidence="9 13"/>
<feature type="binding site" evidence="13">
    <location>
        <position position="38"/>
    </location>
    <ligand>
        <name>[4Fe-4S] cluster</name>
        <dbReference type="ChEBI" id="CHEBI:49883"/>
        <label>1</label>
    </ligand>
</feature>
<keyword evidence="13" id="KW-0819">tRNA processing</keyword>
<evidence type="ECO:0000256" key="1">
    <source>
        <dbReference type="ARBA" id="ARBA00003234"/>
    </source>
</evidence>
<dbReference type="PROSITE" id="PS50926">
    <property type="entry name" value="TRAM"/>
    <property type="match status" value="1"/>
</dbReference>
<keyword evidence="7 13" id="KW-0408">Iron</keyword>
<comment type="caution">
    <text evidence="17">The sequence shown here is derived from an EMBL/GenBank/DDBJ whole genome shotgun (WGS) entry which is preliminary data.</text>
</comment>
<dbReference type="AlphaFoldDB" id="A0AAE3FF31"/>
<evidence type="ECO:0000259" key="16">
    <source>
        <dbReference type="PROSITE" id="PS51918"/>
    </source>
</evidence>
<dbReference type="SMART" id="SM00729">
    <property type="entry name" value="Elp3"/>
    <property type="match status" value="1"/>
</dbReference>
<dbReference type="InterPro" id="IPR007197">
    <property type="entry name" value="rSAM"/>
</dbReference>
<dbReference type="SFLD" id="SFLDG01082">
    <property type="entry name" value="B12-binding_domain_containing"/>
    <property type="match status" value="1"/>
</dbReference>
<dbReference type="GO" id="GO:0051539">
    <property type="term" value="F:4 iron, 4 sulfur cluster binding"/>
    <property type="evidence" value="ECO:0007669"/>
    <property type="project" value="UniProtKB-UniRule"/>
</dbReference>
<dbReference type="InterPro" id="IPR006463">
    <property type="entry name" value="MiaB_methiolase"/>
</dbReference>
<dbReference type="HAMAP" id="MF_01864">
    <property type="entry name" value="tRNA_metthiotr_MiaB"/>
    <property type="match status" value="1"/>
</dbReference>
<evidence type="ECO:0000256" key="3">
    <source>
        <dbReference type="ARBA" id="ARBA00022490"/>
    </source>
</evidence>
<dbReference type="PROSITE" id="PS51918">
    <property type="entry name" value="RADICAL_SAM"/>
    <property type="match status" value="1"/>
</dbReference>
<feature type="binding site" evidence="13">
    <location>
        <position position="74"/>
    </location>
    <ligand>
        <name>[4Fe-4S] cluster</name>
        <dbReference type="ChEBI" id="CHEBI:49883"/>
        <label>1</label>
    </ligand>
</feature>
<accession>A0AAE3FF31</accession>
<dbReference type="InterPro" id="IPR038135">
    <property type="entry name" value="Methylthiotransferase_N_sf"/>
</dbReference>
<dbReference type="Proteomes" id="UP001139365">
    <property type="component" value="Unassembled WGS sequence"/>
</dbReference>
<keyword evidence="4 13" id="KW-0808">Transferase</keyword>
<dbReference type="GO" id="GO:0035597">
    <property type="term" value="F:tRNA-2-methylthio-N(6)-dimethylallyladenosine(37) synthase activity"/>
    <property type="evidence" value="ECO:0007669"/>
    <property type="project" value="UniProtKB-EC"/>
</dbReference>
<feature type="binding site" evidence="13">
    <location>
        <position position="192"/>
    </location>
    <ligand>
        <name>[4Fe-4S] cluster</name>
        <dbReference type="ChEBI" id="CHEBI:49883"/>
        <label>2</label>
        <note>4Fe-4S-S-AdoMet</note>
    </ligand>
</feature>
<feature type="binding site" evidence="13">
    <location>
        <position position="185"/>
    </location>
    <ligand>
        <name>[4Fe-4S] cluster</name>
        <dbReference type="ChEBI" id="CHEBI:49883"/>
        <label>2</label>
        <note>4Fe-4S-S-AdoMet</note>
    </ligand>
</feature>
<evidence type="ECO:0000259" key="15">
    <source>
        <dbReference type="PROSITE" id="PS51449"/>
    </source>
</evidence>
<evidence type="ECO:0000313" key="18">
    <source>
        <dbReference type="Proteomes" id="UP001139365"/>
    </source>
</evidence>
<feature type="domain" description="TRAM" evidence="14">
    <location>
        <begin position="409"/>
        <end position="472"/>
    </location>
</feature>
<evidence type="ECO:0000256" key="13">
    <source>
        <dbReference type="HAMAP-Rule" id="MF_01864"/>
    </source>
</evidence>
<evidence type="ECO:0000256" key="11">
    <source>
        <dbReference type="ARBA" id="ARBA00080698"/>
    </source>
</evidence>
<dbReference type="EMBL" id="JALEMU010000002">
    <property type="protein sequence ID" value="MCI5754693.1"/>
    <property type="molecule type" value="Genomic_DNA"/>
</dbReference>
<dbReference type="Pfam" id="PF04055">
    <property type="entry name" value="Radical_SAM"/>
    <property type="match status" value="1"/>
</dbReference>
<dbReference type="PANTHER" id="PTHR43020:SF2">
    <property type="entry name" value="MITOCHONDRIAL TRNA METHYLTHIOTRANSFERASE CDK5RAP1"/>
    <property type="match status" value="1"/>
</dbReference>
<dbReference type="InterPro" id="IPR020612">
    <property type="entry name" value="Methylthiotransferase_CS"/>
</dbReference>
<dbReference type="GO" id="GO:0046872">
    <property type="term" value="F:metal ion binding"/>
    <property type="evidence" value="ECO:0007669"/>
    <property type="project" value="UniProtKB-KW"/>
</dbReference>
<keyword evidence="6 13" id="KW-0479">Metal-binding</keyword>
<keyword evidence="8 13" id="KW-0411">Iron-sulfur</keyword>
<dbReference type="Pfam" id="PF00919">
    <property type="entry name" value="UPF0004"/>
    <property type="match status" value="1"/>
</dbReference>
<protein>
    <recommendedName>
        <fullName evidence="10 13">tRNA-2-methylthio-N(6)-dimethylallyladenosine synthase</fullName>
        <ecNumber evidence="9 13">2.8.4.3</ecNumber>
    </recommendedName>
    <alternativeName>
        <fullName evidence="12 13">(Dimethylallyl)adenosine tRNA methylthiotransferase MiaB</fullName>
    </alternativeName>
    <alternativeName>
        <fullName evidence="11 13">tRNA-i(6)A37 methylthiotransferase</fullName>
    </alternativeName>
</protein>
<dbReference type="InterPro" id="IPR006638">
    <property type="entry name" value="Elp3/MiaA/NifB-like_rSAM"/>
</dbReference>
<comment type="cofactor">
    <cofactor evidence="13">
        <name>[4Fe-4S] cluster</name>
        <dbReference type="ChEBI" id="CHEBI:49883"/>
    </cofactor>
    <text evidence="13">Binds 2 [4Fe-4S] clusters. One cluster is coordinated with 3 cysteines and an exchangeable S-adenosyl-L-methionine.</text>
</comment>
<comment type="catalytic activity">
    <reaction evidence="13">
        <text>N(6)-dimethylallyladenosine(37) in tRNA + (sulfur carrier)-SH + AH2 + 2 S-adenosyl-L-methionine = 2-methylsulfanyl-N(6)-dimethylallyladenosine(37) in tRNA + (sulfur carrier)-H + 5'-deoxyadenosine + L-methionine + A + S-adenosyl-L-homocysteine + 2 H(+)</text>
        <dbReference type="Rhea" id="RHEA:37067"/>
        <dbReference type="Rhea" id="RHEA-COMP:10375"/>
        <dbReference type="Rhea" id="RHEA-COMP:10376"/>
        <dbReference type="Rhea" id="RHEA-COMP:14737"/>
        <dbReference type="Rhea" id="RHEA-COMP:14739"/>
        <dbReference type="ChEBI" id="CHEBI:13193"/>
        <dbReference type="ChEBI" id="CHEBI:15378"/>
        <dbReference type="ChEBI" id="CHEBI:17319"/>
        <dbReference type="ChEBI" id="CHEBI:17499"/>
        <dbReference type="ChEBI" id="CHEBI:29917"/>
        <dbReference type="ChEBI" id="CHEBI:57844"/>
        <dbReference type="ChEBI" id="CHEBI:57856"/>
        <dbReference type="ChEBI" id="CHEBI:59789"/>
        <dbReference type="ChEBI" id="CHEBI:64428"/>
        <dbReference type="ChEBI" id="CHEBI:74415"/>
        <dbReference type="ChEBI" id="CHEBI:74417"/>
        <dbReference type="EC" id="2.8.4.3"/>
    </reaction>
</comment>
<gene>
    <name evidence="13 17" type="primary">miaB</name>
    <name evidence="17" type="ORF">MR241_00160</name>
</gene>
<evidence type="ECO:0000256" key="5">
    <source>
        <dbReference type="ARBA" id="ARBA00022691"/>
    </source>
</evidence>
<dbReference type="InterPro" id="IPR023404">
    <property type="entry name" value="rSAM_horseshoe"/>
</dbReference>
<evidence type="ECO:0000256" key="12">
    <source>
        <dbReference type="ARBA" id="ARBA00081141"/>
    </source>
</evidence>
<dbReference type="PANTHER" id="PTHR43020">
    <property type="entry name" value="CDK5 REGULATORY SUBUNIT-ASSOCIATED PROTEIN 1"/>
    <property type="match status" value="1"/>
</dbReference>
<evidence type="ECO:0000256" key="6">
    <source>
        <dbReference type="ARBA" id="ARBA00022723"/>
    </source>
</evidence>
<evidence type="ECO:0000256" key="7">
    <source>
        <dbReference type="ARBA" id="ARBA00023004"/>
    </source>
</evidence>
<dbReference type="InterPro" id="IPR002792">
    <property type="entry name" value="TRAM_dom"/>
</dbReference>
<dbReference type="FunFam" id="3.40.50.12160:FF:000003">
    <property type="entry name" value="CDK5 regulatory subunit-associated protein 1"/>
    <property type="match status" value="1"/>
</dbReference>
<reference evidence="17 18" key="1">
    <citation type="submission" date="2022-03" db="EMBL/GenBank/DDBJ databases">
        <title>Metagenome-assembled genomes from swine fecal metagenomes.</title>
        <authorList>
            <person name="Holman D.B."/>
            <person name="Kommadath A."/>
        </authorList>
    </citation>
    <scope>NUCLEOTIDE SEQUENCE [LARGE SCALE GENOMIC DNA]</scope>
    <source>
        <strain evidence="17">SUG147</strain>
    </source>
</reference>
<dbReference type="InterPro" id="IPR058240">
    <property type="entry name" value="rSAM_sf"/>
</dbReference>
<comment type="similarity">
    <text evidence="13">Belongs to the methylthiotransferase family. MiaB subfamily.</text>
</comment>
<proteinExistence type="inferred from homology"/>
<evidence type="ECO:0000256" key="2">
    <source>
        <dbReference type="ARBA" id="ARBA00022485"/>
    </source>
</evidence>
<feature type="binding site" evidence="13">
    <location>
        <position position="189"/>
    </location>
    <ligand>
        <name>[4Fe-4S] cluster</name>
        <dbReference type="ChEBI" id="CHEBI:49883"/>
        <label>2</label>
        <note>4Fe-4S-S-AdoMet</note>
    </ligand>
</feature>
<dbReference type="Pfam" id="PF01938">
    <property type="entry name" value="TRAM"/>
    <property type="match status" value="1"/>
</dbReference>
<evidence type="ECO:0000256" key="8">
    <source>
        <dbReference type="ARBA" id="ARBA00023014"/>
    </source>
</evidence>
<dbReference type="InterPro" id="IPR013848">
    <property type="entry name" value="Methylthiotransferase_N"/>
</dbReference>
<evidence type="ECO:0000256" key="4">
    <source>
        <dbReference type="ARBA" id="ARBA00022679"/>
    </source>
</evidence>
<dbReference type="SUPFAM" id="SSF102114">
    <property type="entry name" value="Radical SAM enzymes"/>
    <property type="match status" value="1"/>
</dbReference>